<evidence type="ECO:0000313" key="3">
    <source>
        <dbReference type="Proteomes" id="UP001321473"/>
    </source>
</evidence>
<proteinExistence type="predicted"/>
<feature type="region of interest" description="Disordered" evidence="1">
    <location>
        <begin position="1"/>
        <end position="41"/>
    </location>
</feature>
<name>A0AAQ4DU29_AMBAM</name>
<dbReference type="EMBL" id="JARKHS020026840">
    <property type="protein sequence ID" value="KAK8765969.1"/>
    <property type="molecule type" value="Genomic_DNA"/>
</dbReference>
<comment type="caution">
    <text evidence="2">The sequence shown here is derived from an EMBL/GenBank/DDBJ whole genome shotgun (WGS) entry which is preliminary data.</text>
</comment>
<protein>
    <submittedName>
        <fullName evidence="2">Uncharacterized protein</fullName>
    </submittedName>
</protein>
<sequence>VGMLHLMHDLVAHGARNEDDKAPNRREEQADGDKKEEMVRAGVQSSWLGISSLVRN</sequence>
<gene>
    <name evidence="2" type="ORF">V5799_007251</name>
</gene>
<dbReference type="Proteomes" id="UP001321473">
    <property type="component" value="Unassembled WGS sequence"/>
</dbReference>
<reference evidence="2 3" key="1">
    <citation type="journal article" date="2023" name="Arcadia Sci">
        <title>De novo assembly of a long-read Amblyomma americanum tick genome.</title>
        <authorList>
            <person name="Chou S."/>
            <person name="Poskanzer K.E."/>
            <person name="Rollins M."/>
            <person name="Thuy-Boun P.S."/>
        </authorList>
    </citation>
    <scope>NUCLEOTIDE SEQUENCE [LARGE SCALE GENOMIC DNA]</scope>
    <source>
        <strain evidence="2">F_SG_1</strain>
        <tissue evidence="2">Salivary glands</tissue>
    </source>
</reference>
<keyword evidence="3" id="KW-1185">Reference proteome</keyword>
<feature type="compositionally biased region" description="Basic and acidic residues" evidence="1">
    <location>
        <begin position="1"/>
        <end position="39"/>
    </location>
</feature>
<evidence type="ECO:0000256" key="1">
    <source>
        <dbReference type="SAM" id="MobiDB-lite"/>
    </source>
</evidence>
<evidence type="ECO:0000313" key="2">
    <source>
        <dbReference type="EMBL" id="KAK8765969.1"/>
    </source>
</evidence>
<feature type="non-terminal residue" evidence="2">
    <location>
        <position position="1"/>
    </location>
</feature>
<accession>A0AAQ4DU29</accession>
<organism evidence="2 3">
    <name type="scientific">Amblyomma americanum</name>
    <name type="common">Lone star tick</name>
    <dbReference type="NCBI Taxonomy" id="6943"/>
    <lineage>
        <taxon>Eukaryota</taxon>
        <taxon>Metazoa</taxon>
        <taxon>Ecdysozoa</taxon>
        <taxon>Arthropoda</taxon>
        <taxon>Chelicerata</taxon>
        <taxon>Arachnida</taxon>
        <taxon>Acari</taxon>
        <taxon>Parasitiformes</taxon>
        <taxon>Ixodida</taxon>
        <taxon>Ixodoidea</taxon>
        <taxon>Ixodidae</taxon>
        <taxon>Amblyomminae</taxon>
        <taxon>Amblyomma</taxon>
    </lineage>
</organism>
<dbReference type="AlphaFoldDB" id="A0AAQ4DU29"/>